<reference evidence="1" key="1">
    <citation type="journal article" date="2019" name="PLoS Negl. Trop. Dis.">
        <title>Revisiting the worldwide diversity of Leptospira species in the environment.</title>
        <authorList>
            <person name="Vincent A.T."/>
            <person name="Schiettekatte O."/>
            <person name="Bourhy P."/>
            <person name="Veyrier F.J."/>
            <person name="Picardeau M."/>
        </authorList>
    </citation>
    <scope>NUCLEOTIDE SEQUENCE [LARGE SCALE GENOMIC DNA]</scope>
    <source>
        <strain evidence="1">201800277</strain>
    </source>
</reference>
<proteinExistence type="predicted"/>
<accession>A0A2M9Y686</accession>
<protein>
    <submittedName>
        <fullName evidence="1">Uncharacterized protein</fullName>
    </submittedName>
</protein>
<dbReference type="AlphaFoldDB" id="A0A2M9Y686"/>
<evidence type="ECO:0000313" key="1">
    <source>
        <dbReference type="EMBL" id="TGK96030.1"/>
    </source>
</evidence>
<dbReference type="EMBL" id="RQFP01000001">
    <property type="protein sequence ID" value="TGK96030.1"/>
    <property type="molecule type" value="Genomic_DNA"/>
</dbReference>
<name>A0A2M9Y686_9LEPT</name>
<dbReference type="RefSeq" id="WP_100789015.1">
    <property type="nucleotide sequence ID" value="NZ_NPDQ01000001.1"/>
</dbReference>
<sequence length="111" mass="12543">MTSDASGKNTKFVRVWRQLNVEDVKKQLLYIDDLYGTCGNCKKLGLNYLKDKKCPDCGVTFKYLATKLSKVADIGKILSRIDKEGLDLTLIEREDFERSSAADAARDLFKS</sequence>
<organism evidence="1 2">
    <name type="scientific">Leptospira brenneri</name>
    <dbReference type="NCBI Taxonomy" id="2023182"/>
    <lineage>
        <taxon>Bacteria</taxon>
        <taxon>Pseudomonadati</taxon>
        <taxon>Spirochaetota</taxon>
        <taxon>Spirochaetia</taxon>
        <taxon>Leptospirales</taxon>
        <taxon>Leptospiraceae</taxon>
        <taxon>Leptospira</taxon>
    </lineage>
</organism>
<dbReference type="Proteomes" id="UP000297891">
    <property type="component" value="Unassembled WGS sequence"/>
</dbReference>
<comment type="caution">
    <text evidence="1">The sequence shown here is derived from an EMBL/GenBank/DDBJ whole genome shotgun (WGS) entry which is preliminary data.</text>
</comment>
<evidence type="ECO:0000313" key="2">
    <source>
        <dbReference type="Proteomes" id="UP000297891"/>
    </source>
</evidence>
<keyword evidence="2" id="KW-1185">Reference proteome</keyword>
<gene>
    <name evidence="1" type="ORF">EHQ30_05225</name>
</gene>
<dbReference type="OrthoDB" id="329567at2"/>